<dbReference type="SUPFAM" id="SSF56112">
    <property type="entry name" value="Protein kinase-like (PK-like)"/>
    <property type="match status" value="1"/>
</dbReference>
<keyword evidence="2 4" id="KW-0547">Nucleotide-binding</keyword>
<evidence type="ECO:0000313" key="8">
    <source>
        <dbReference type="Proteomes" id="UP001431783"/>
    </source>
</evidence>
<dbReference type="Pfam" id="PF00069">
    <property type="entry name" value="Pkinase"/>
    <property type="match status" value="1"/>
</dbReference>
<dbReference type="SMART" id="SM00220">
    <property type="entry name" value="S_TKc"/>
    <property type="match status" value="1"/>
</dbReference>
<dbReference type="InterPro" id="IPR008271">
    <property type="entry name" value="Ser/Thr_kinase_AS"/>
</dbReference>
<evidence type="ECO:0000256" key="3">
    <source>
        <dbReference type="ARBA" id="ARBA00022840"/>
    </source>
</evidence>
<dbReference type="GO" id="GO:0005524">
    <property type="term" value="F:ATP binding"/>
    <property type="evidence" value="ECO:0007669"/>
    <property type="project" value="UniProtKB-UniRule"/>
</dbReference>
<dbReference type="GO" id="GO:0004674">
    <property type="term" value="F:protein serine/threonine kinase activity"/>
    <property type="evidence" value="ECO:0007669"/>
    <property type="project" value="UniProtKB-EC"/>
</dbReference>
<evidence type="ECO:0000256" key="1">
    <source>
        <dbReference type="ARBA" id="ARBA00012513"/>
    </source>
</evidence>
<dbReference type="PROSITE" id="PS50011">
    <property type="entry name" value="PROTEIN_KINASE_DOM"/>
    <property type="match status" value="1"/>
</dbReference>
<organism evidence="7 8">
    <name type="scientific">Henosepilachna vigintioctopunctata</name>
    <dbReference type="NCBI Taxonomy" id="420089"/>
    <lineage>
        <taxon>Eukaryota</taxon>
        <taxon>Metazoa</taxon>
        <taxon>Ecdysozoa</taxon>
        <taxon>Arthropoda</taxon>
        <taxon>Hexapoda</taxon>
        <taxon>Insecta</taxon>
        <taxon>Pterygota</taxon>
        <taxon>Neoptera</taxon>
        <taxon>Endopterygota</taxon>
        <taxon>Coleoptera</taxon>
        <taxon>Polyphaga</taxon>
        <taxon>Cucujiformia</taxon>
        <taxon>Coccinelloidea</taxon>
        <taxon>Coccinellidae</taxon>
        <taxon>Epilachninae</taxon>
        <taxon>Epilachnini</taxon>
        <taxon>Henosepilachna</taxon>
    </lineage>
</organism>
<keyword evidence="8" id="KW-1185">Reference proteome</keyword>
<evidence type="ECO:0000256" key="4">
    <source>
        <dbReference type="PROSITE-ProRule" id="PRU10141"/>
    </source>
</evidence>
<sequence>MRAGISETLIMPKRQNDENFTEPPKKRSVLDHNRTDIEPGVILTDINGTRWKLGKCIGLGGFGLIHEVSKEHSKVTDKYVVKLETHNSGPLFTEINCYLRIGKENMIEEWRKDKDLPSLGMPNYVAFGSHIFKEGKYRFLIIPRYKKDLEMILQQKKKFNLKTVLLISSQILHVLEYIHSKGYIHSDIKAANIMINQVKVLYSNECSSNKLSTYSKSPLSNLRYPMLKNCKPKRICVVNSSKTYKRYDTRRIKMNYNEEFLSNQCISIYKSMHTITKKTSKVNELKVEVDQLFLLDFGLASKYKLSTGEHKKFEDERKAHAGTLLFCSRDAHRGVQSRRSDLESLAYNMVYWLTGSLPWINDLDNPEMIQRKKHHCFIDTLGFLCYCMADPPRVLKEFFHYISNLDVLDAPDYNCCQQCLKKGLKEHDYKDDGKFDFDNLEGWGLAKKKIFNKPKSLIDIFKRPPLLSNMPIKPQLRKKIKTKKAAAAHNWSRMLSDPEVLLKKVRERKMIDINEPTFLDFDIEGANPTPAMREVFQRFEERRGRSPKAYEEDEVRDHPEGYTPAMAAVWRRMMEQRIVEEAVIPIKRATRTKRIPKRYIDVSVKESSKSRNIPVTRTYSLRG</sequence>
<dbReference type="EC" id="2.7.11.1" evidence="1"/>
<gene>
    <name evidence="7" type="ORF">WA026_016893</name>
</gene>
<dbReference type="Gene3D" id="1.10.510.10">
    <property type="entry name" value="Transferase(Phosphotransferase) domain 1"/>
    <property type="match status" value="2"/>
</dbReference>
<dbReference type="PROSITE" id="PS00107">
    <property type="entry name" value="PROTEIN_KINASE_ATP"/>
    <property type="match status" value="1"/>
</dbReference>
<dbReference type="PROSITE" id="PS00108">
    <property type="entry name" value="PROTEIN_KINASE_ST"/>
    <property type="match status" value="1"/>
</dbReference>
<evidence type="ECO:0000256" key="5">
    <source>
        <dbReference type="SAM" id="MobiDB-lite"/>
    </source>
</evidence>
<feature type="binding site" evidence="4">
    <location>
        <position position="82"/>
    </location>
    <ligand>
        <name>ATP</name>
        <dbReference type="ChEBI" id="CHEBI:30616"/>
    </ligand>
</feature>
<dbReference type="InterPro" id="IPR011009">
    <property type="entry name" value="Kinase-like_dom_sf"/>
</dbReference>
<dbReference type="Gene3D" id="3.30.200.20">
    <property type="entry name" value="Phosphorylase Kinase, domain 1"/>
    <property type="match status" value="1"/>
</dbReference>
<dbReference type="InterPro" id="IPR017441">
    <property type="entry name" value="Protein_kinase_ATP_BS"/>
</dbReference>
<proteinExistence type="predicted"/>
<dbReference type="Proteomes" id="UP001431783">
    <property type="component" value="Unassembled WGS sequence"/>
</dbReference>
<dbReference type="InterPro" id="IPR000719">
    <property type="entry name" value="Prot_kinase_dom"/>
</dbReference>
<accession>A0AAW1U9A4</accession>
<evidence type="ECO:0000256" key="2">
    <source>
        <dbReference type="ARBA" id="ARBA00022741"/>
    </source>
</evidence>
<protein>
    <recommendedName>
        <fullName evidence="1">non-specific serine/threonine protein kinase</fullName>
        <ecNumber evidence="1">2.7.11.1</ecNumber>
    </recommendedName>
</protein>
<reference evidence="7 8" key="1">
    <citation type="submission" date="2023-03" db="EMBL/GenBank/DDBJ databases">
        <title>Genome insight into feeding habits of ladybird beetles.</title>
        <authorList>
            <person name="Li H.-S."/>
            <person name="Huang Y.-H."/>
            <person name="Pang H."/>
        </authorList>
    </citation>
    <scope>NUCLEOTIDE SEQUENCE [LARGE SCALE GENOMIC DNA]</scope>
    <source>
        <strain evidence="7">SYSU_2023b</strain>
        <tissue evidence="7">Whole body</tissue>
    </source>
</reference>
<evidence type="ECO:0000313" key="7">
    <source>
        <dbReference type="EMBL" id="KAK9877149.1"/>
    </source>
</evidence>
<keyword evidence="3 4" id="KW-0067">ATP-binding</keyword>
<dbReference type="PANTHER" id="PTHR11909">
    <property type="entry name" value="CASEIN KINASE-RELATED"/>
    <property type="match status" value="1"/>
</dbReference>
<dbReference type="EMBL" id="JARQZJ010000040">
    <property type="protein sequence ID" value="KAK9877149.1"/>
    <property type="molecule type" value="Genomic_DNA"/>
</dbReference>
<dbReference type="AlphaFoldDB" id="A0AAW1U9A4"/>
<evidence type="ECO:0000259" key="6">
    <source>
        <dbReference type="PROSITE" id="PS50011"/>
    </source>
</evidence>
<feature type="region of interest" description="Disordered" evidence="5">
    <location>
        <begin position="1"/>
        <end position="27"/>
    </location>
</feature>
<comment type="caution">
    <text evidence="7">The sequence shown here is derived from an EMBL/GenBank/DDBJ whole genome shotgun (WGS) entry which is preliminary data.</text>
</comment>
<dbReference type="InterPro" id="IPR050235">
    <property type="entry name" value="CK1_Ser-Thr_kinase"/>
</dbReference>
<feature type="domain" description="Protein kinase" evidence="6">
    <location>
        <begin position="51"/>
        <end position="430"/>
    </location>
</feature>
<name>A0AAW1U9A4_9CUCU</name>